<dbReference type="Pfam" id="PF20827">
    <property type="entry name" value="PCF11_charged"/>
    <property type="match status" value="1"/>
</dbReference>
<keyword evidence="9" id="KW-0539">Nucleus</keyword>
<reference evidence="18" key="1">
    <citation type="submission" date="2012-01" db="EMBL/GenBank/DDBJ databases">
        <authorList>
            <person name="Walter R."/>
            <person name="Schartl M."/>
            <person name="Warren W."/>
        </authorList>
    </citation>
    <scope>NUCLEOTIDE SEQUENCE [LARGE SCALE GENOMIC DNA]</scope>
    <source>
        <strain evidence="18">JP 163 A</strain>
    </source>
</reference>
<feature type="region of interest" description="Disordered" evidence="15">
    <location>
        <begin position="1664"/>
        <end position="1691"/>
    </location>
</feature>
<dbReference type="PANTHER" id="PTHR15921:SF3">
    <property type="entry name" value="PRE-MRNA CLEAVAGE COMPLEX 2 PROTEIN PCF11"/>
    <property type="match status" value="1"/>
</dbReference>
<dbReference type="PANTHER" id="PTHR15921">
    <property type="entry name" value="PRE-MRNA CLEAVAGE COMPLEX II"/>
    <property type="match status" value="1"/>
</dbReference>
<evidence type="ECO:0000256" key="8">
    <source>
        <dbReference type="ARBA" id="ARBA00023054"/>
    </source>
</evidence>
<keyword evidence="4" id="KW-0597">Phosphoprotein</keyword>
<dbReference type="HOGENOM" id="CLU_000976_0_0_1"/>
<keyword evidence="5" id="KW-0507">mRNA processing</keyword>
<keyword evidence="3" id="KW-1017">Isopeptide bond</keyword>
<dbReference type="InterPro" id="IPR008942">
    <property type="entry name" value="ENTH_VHS"/>
</dbReference>
<keyword evidence="8 14" id="KW-0175">Coiled coil</keyword>
<feature type="region of interest" description="Disordered" evidence="15">
    <location>
        <begin position="319"/>
        <end position="348"/>
    </location>
</feature>
<feature type="compositionally biased region" description="Basic and acidic residues" evidence="15">
    <location>
        <begin position="1062"/>
        <end position="1076"/>
    </location>
</feature>
<dbReference type="GO" id="GO:0003729">
    <property type="term" value="F:mRNA binding"/>
    <property type="evidence" value="ECO:0007669"/>
    <property type="project" value="InterPro"/>
</dbReference>
<feature type="compositionally biased region" description="Basic and acidic residues" evidence="15">
    <location>
        <begin position="472"/>
        <end position="499"/>
    </location>
</feature>
<evidence type="ECO:0000313" key="17">
    <source>
        <dbReference type="Ensembl" id="ENSXMAP00000006895.2"/>
    </source>
</evidence>
<feature type="coiled-coil region" evidence="14">
    <location>
        <begin position="364"/>
        <end position="391"/>
    </location>
</feature>
<protein>
    <recommendedName>
        <fullName evidence="12">Pre-mRNA cleavage complex 2 protein Pcf11</fullName>
    </recommendedName>
    <alternativeName>
        <fullName evidence="13">Pre-mRNA cleavage complex II protein Pcf11</fullName>
    </alternativeName>
</protein>
<feature type="compositionally biased region" description="Basic and acidic residues" evidence="15">
    <location>
        <begin position="1003"/>
        <end position="1018"/>
    </location>
</feature>
<evidence type="ECO:0000256" key="7">
    <source>
        <dbReference type="ARBA" id="ARBA00022990"/>
    </source>
</evidence>
<evidence type="ECO:0000256" key="13">
    <source>
        <dbReference type="ARBA" id="ARBA00083113"/>
    </source>
</evidence>
<dbReference type="InterPro" id="IPR045154">
    <property type="entry name" value="PCF11-like"/>
</dbReference>
<feature type="region of interest" description="Disordered" evidence="15">
    <location>
        <begin position="1432"/>
        <end position="1452"/>
    </location>
</feature>
<feature type="compositionally biased region" description="Basic and acidic residues" evidence="15">
    <location>
        <begin position="558"/>
        <end position="573"/>
    </location>
</feature>
<dbReference type="GO" id="GO:0031124">
    <property type="term" value="P:mRNA 3'-end processing"/>
    <property type="evidence" value="ECO:0007669"/>
    <property type="project" value="InterPro"/>
</dbReference>
<dbReference type="Pfam" id="PF20845">
    <property type="entry name" value="Pcf11_helical"/>
    <property type="match status" value="1"/>
</dbReference>
<evidence type="ECO:0000256" key="12">
    <source>
        <dbReference type="ARBA" id="ARBA00068814"/>
    </source>
</evidence>
<evidence type="ECO:0000256" key="9">
    <source>
        <dbReference type="ARBA" id="ARBA00023242"/>
    </source>
</evidence>
<dbReference type="STRING" id="8083.ENSXMAP00000006895"/>
<dbReference type="GO" id="GO:0005849">
    <property type="term" value="C:mRNA cleavage factor complex"/>
    <property type="evidence" value="ECO:0007669"/>
    <property type="project" value="InterPro"/>
</dbReference>
<reference evidence="18" key="2">
    <citation type="journal article" date="2013" name="Nat. Genet.">
        <title>The genome of the platyfish, Xiphophorus maculatus, provides insights into evolutionary adaptation and several complex traits.</title>
        <authorList>
            <person name="Schartl M."/>
            <person name="Walter R.B."/>
            <person name="Shen Y."/>
            <person name="Garcia T."/>
            <person name="Catchen J."/>
            <person name="Amores A."/>
            <person name="Braasch I."/>
            <person name="Chalopin D."/>
            <person name="Volff J.N."/>
            <person name="Lesch K.P."/>
            <person name="Bisazza A."/>
            <person name="Minx P."/>
            <person name="Hillier L."/>
            <person name="Wilson R.K."/>
            <person name="Fuerstenberg S."/>
            <person name="Boore J."/>
            <person name="Searle S."/>
            <person name="Postlethwait J.H."/>
            <person name="Warren W.C."/>
        </authorList>
    </citation>
    <scope>NUCLEOTIDE SEQUENCE [LARGE SCALE GENOMIC DNA]</scope>
    <source>
        <strain evidence="18">JP 163 A</strain>
    </source>
</reference>
<dbReference type="GO" id="GO:0005737">
    <property type="term" value="C:cytoplasm"/>
    <property type="evidence" value="ECO:0007669"/>
    <property type="project" value="TreeGrafter"/>
</dbReference>
<dbReference type="InterPro" id="IPR048832">
    <property type="entry name" value="PCF11_charged"/>
</dbReference>
<dbReference type="SMART" id="SM00582">
    <property type="entry name" value="RPR"/>
    <property type="match status" value="1"/>
</dbReference>
<feature type="compositionally biased region" description="Basic and acidic residues" evidence="15">
    <location>
        <begin position="585"/>
        <end position="598"/>
    </location>
</feature>
<feature type="region of interest" description="Disordered" evidence="15">
    <location>
        <begin position="809"/>
        <end position="1165"/>
    </location>
</feature>
<feature type="compositionally biased region" description="Basic and acidic residues" evidence="15">
    <location>
        <begin position="863"/>
        <end position="885"/>
    </location>
</feature>
<dbReference type="FunFam" id="1.25.40.90:FF:000015">
    <property type="entry name" value="Pre-mRNA cleavage complex 2 protein Pcf11"/>
    <property type="match status" value="1"/>
</dbReference>
<feature type="compositionally biased region" description="Pro residues" evidence="15">
    <location>
        <begin position="418"/>
        <end position="434"/>
    </location>
</feature>
<dbReference type="GO" id="GO:0000993">
    <property type="term" value="F:RNA polymerase II complex binding"/>
    <property type="evidence" value="ECO:0007669"/>
    <property type="project" value="InterPro"/>
</dbReference>
<feature type="compositionally biased region" description="Basic residues" evidence="15">
    <location>
        <begin position="605"/>
        <end position="616"/>
    </location>
</feature>
<dbReference type="GO" id="GO:0006369">
    <property type="term" value="P:termination of RNA polymerase II transcription"/>
    <property type="evidence" value="ECO:0007669"/>
    <property type="project" value="InterPro"/>
</dbReference>
<feature type="compositionally biased region" description="Basic residues" evidence="15">
    <location>
        <begin position="623"/>
        <end position="635"/>
    </location>
</feature>
<sequence>MLILNMFNEASTRQALRAGRMLLRRPIISGGRFLHNCQAPSLRLAPLCVCYSFGPIEIQSPGSTACSQPMRHPDVTVTTSEFHVTYEACSSSRHFLAIENQPRRPTDSGGKIPSSWAVVLHGCRPNRYLDELMDCLLLRGNVIGPATVAWFGCRSWKMEDQAAREDACREYQSSLEDLTFNSKPHINMLTILAEENIQFAKDIVAIIEAQISKAPTAEKLPVLYLVDSIVKNVGGEYLAVFAKNLIASFICVFEKVDENTRKSLFKLRSTWDDVFPLKKLYALDVRVNSLDPAWPIKPLPHNFNSTSSIHVNPRFLKQPEEKAQTQPVPAKPAPVAPAPPPLPMAVPQTAPAGLTQEQLIRQQLLAKQKQLLELQQKKIELELEQTKAQLAGQGGLVLPPPIGSVPTESSPSQRPGQQVPPPIRPWIPLQPPADPKLSTRDPRLNRSGPPAAPQSAAKRQSPHPPGGSAAPAEKRAPEKPPRQDKGRPPRKDPPEEKLKSKSPSPLARGPQSRSKEAEAETPKPAEAPRKDPRLKKRLPEKPAEAKDDELKEKKRCVDKKERDDAPRRAEPPRSNKAKPLNGLAPKHDHLEPADKPDPKAGAATVRRKRTHSRSRSRSPTTSPKRKDRRSPKSHAHSGSLSPSHKAGKPRRVRGDDTTHGKPGRDDRPGAKKVQSDSRRPKRLQEERRSESRDSHSPRGHDAVKEAKESLHRWRSGWEENKHTKQPEESHTKSAPPRHKPHGTPTRPGTPRNQKIRLSVDANLQIPEVLNSASKKDLLRRASKRLESGEISQEDFLNMAHQIKHFFQYQEEKQQQRSESWDESGDFSMKKPSISRPHDTMDAAELSYYEHKSKLRKTQVNHRVTGDEGHETPDDVGEPRPGEKLGGRSGGHPYGRPGERRSKEREEVRTPQAPMVEEYNHGKEFPKLKGLRFRRRDRPGDSSEREWTSPLTERQLYDDEHKSGYDTPRRYGPADTRRQDGPSPVTGGRRNSPGPAGLEAPPPRFERARLSPLHQKDSADMSPVPRFESPNSEHSDEGPLDAPIPHLTSLKAPHHGGPSSGVRHSDSPGHTPPHEGGHASSRYSGPGHMGHSRPHRPGWYEGSGPGRFEEPQFEGPHHPGPGRFEGPAHPNMAERTEGSGPCEGSRMAMRGGGDGPFDGAPQVPSRFGGPVGQQPVRFEGQMGGGGHLEGPMQRFDGPGPFNNMGPGPMGFQQQRPIHFEGPTNQMGPMRFDGPSRFEGPRFDLPGGPQAGPHQPGPPRFDYAPGQQGPPRFPPQHNIQLPMQPMAPPLYDGPMGPQQSFGMAPQRFPEPMNPQFTPGPNMVPAANFTMQPVPFSQPGPGPFYNPAAPAISMQQPVSMMGNLNQPFLPQNPVPFGQQAAQAAPAENHFGQLDVNDLLSKLIFNGIIKPPSQAESSQTASEASSTATAPTIAGAVEEEEEEEPEVEEDEDLPDLTAFSIDSMKQRYESVVTKLYSGNQCCLCSMRFTAAQTDLYADHLDWHFRQNHAGKVASKKVTHRRWYYSLTDWIEFEEIADLEERAKSQFFEKENEEEVQKNQAAAKEKEFQSVRATKDQVGESCEICQEPFETYWVEEEEDWFLKNAVRVDDKNFHPACFEDYKNTSSYLDATPSPSRLLAEHPLGAFVKTEEEEGETSCQVTSCQIKQEVEHDVTVSGQEEPGSEAPVDSARSEDTA</sequence>
<evidence type="ECO:0000256" key="14">
    <source>
        <dbReference type="SAM" id="Coils"/>
    </source>
</evidence>
<keyword evidence="6" id="KW-0832">Ubl conjugation</keyword>
<dbReference type="CDD" id="cd16982">
    <property type="entry name" value="CID_Pcf11"/>
    <property type="match status" value="1"/>
</dbReference>
<feature type="compositionally biased region" description="Basic and acidic residues" evidence="15">
    <location>
        <begin position="954"/>
        <end position="968"/>
    </location>
</feature>
<feature type="domain" description="CID" evidence="16">
    <location>
        <begin position="163"/>
        <end position="291"/>
    </location>
</feature>
<evidence type="ECO:0000256" key="2">
    <source>
        <dbReference type="ARBA" id="ARBA00022481"/>
    </source>
</evidence>
<dbReference type="Ensembl" id="ENSXMAT00000006903.2">
    <property type="protein sequence ID" value="ENSXMAP00000006895.2"/>
    <property type="gene ID" value="ENSXMAG00000006872.2"/>
</dbReference>
<evidence type="ECO:0000259" key="16">
    <source>
        <dbReference type="PROSITE" id="PS51391"/>
    </source>
</evidence>
<dbReference type="eggNOG" id="KOG2071">
    <property type="taxonomic scope" value="Eukaryota"/>
</dbReference>
<feature type="compositionally biased region" description="Basic and acidic residues" evidence="15">
    <location>
        <begin position="809"/>
        <end position="819"/>
    </location>
</feature>
<keyword evidence="18" id="KW-1185">Reference proteome</keyword>
<feature type="region of interest" description="Disordered" evidence="15">
    <location>
        <begin position="394"/>
        <end position="753"/>
    </location>
</feature>
<evidence type="ECO:0000313" key="18">
    <source>
        <dbReference type="Proteomes" id="UP000002852"/>
    </source>
</evidence>
<accession>M3ZXF1</accession>
<feature type="compositionally biased region" description="Acidic residues" evidence="15">
    <location>
        <begin position="1433"/>
        <end position="1450"/>
    </location>
</feature>
<feature type="compositionally biased region" description="Pro residues" evidence="15">
    <location>
        <begin position="329"/>
        <end position="344"/>
    </location>
</feature>
<dbReference type="InterPro" id="IPR048830">
    <property type="entry name" value="PCF11_helical"/>
</dbReference>
<evidence type="ECO:0000256" key="6">
    <source>
        <dbReference type="ARBA" id="ARBA00022843"/>
    </source>
</evidence>
<reference evidence="17" key="4">
    <citation type="submission" date="2025-09" db="UniProtKB">
        <authorList>
            <consortium name="Ensembl"/>
        </authorList>
    </citation>
    <scope>IDENTIFICATION</scope>
    <source>
        <strain evidence="17">JP 163 A</strain>
    </source>
</reference>
<dbReference type="PROSITE" id="PS51391">
    <property type="entry name" value="CID"/>
    <property type="match status" value="1"/>
</dbReference>
<dbReference type="OMA" id="QSVGGMR"/>
<feature type="region of interest" description="Disordered" evidence="15">
    <location>
        <begin position="1408"/>
        <end position="1427"/>
    </location>
</feature>
<evidence type="ECO:0000256" key="4">
    <source>
        <dbReference type="ARBA" id="ARBA00022553"/>
    </source>
</evidence>
<reference evidence="17" key="3">
    <citation type="submission" date="2025-08" db="UniProtKB">
        <authorList>
            <consortium name="Ensembl"/>
        </authorList>
    </citation>
    <scope>IDENTIFICATION</scope>
    <source>
        <strain evidence="17">JP 163 A</strain>
    </source>
</reference>
<proteinExistence type="predicted"/>
<keyword evidence="7" id="KW-0007">Acetylation</keyword>
<feature type="compositionally biased region" description="Polar residues" evidence="15">
    <location>
        <begin position="406"/>
        <end position="416"/>
    </location>
</feature>
<dbReference type="GeneTree" id="ENSGT00440000034259"/>
<feature type="compositionally biased region" description="Basic and acidic residues" evidence="15">
    <location>
        <begin position="917"/>
        <end position="926"/>
    </location>
</feature>
<dbReference type="InterPro" id="IPR021605">
    <property type="entry name" value="Pcf11_Clp1-ID"/>
</dbReference>
<dbReference type="InterPro" id="IPR057242">
    <property type="entry name" value="PCFS4-like"/>
</dbReference>
<feature type="compositionally biased region" description="Basic and acidic residues" evidence="15">
    <location>
        <begin position="652"/>
        <end position="731"/>
    </location>
</feature>
<evidence type="ECO:0000256" key="1">
    <source>
        <dbReference type="ARBA" id="ARBA00004123"/>
    </source>
</evidence>
<keyword evidence="2" id="KW-0488">Methylation</keyword>
<feature type="compositionally biased region" description="Basic and acidic residues" evidence="15">
    <location>
        <begin position="513"/>
        <end position="552"/>
    </location>
</feature>
<dbReference type="Pfam" id="PF04818">
    <property type="entry name" value="CID"/>
    <property type="match status" value="1"/>
</dbReference>
<evidence type="ECO:0000256" key="3">
    <source>
        <dbReference type="ARBA" id="ARBA00022499"/>
    </source>
</evidence>
<comment type="subcellular location">
    <subcellularLocation>
        <location evidence="1">Nucleus</location>
    </subcellularLocation>
</comment>
<dbReference type="Pfam" id="PF23228">
    <property type="entry name" value="zf_PCFS4"/>
    <property type="match status" value="1"/>
</dbReference>
<comment type="subunit">
    <text evidence="11">Associates with the phosphorylated CTD domain of POLR2A /RNA polymerase II.</text>
</comment>
<dbReference type="InParanoid" id="M3ZXF1"/>
<dbReference type="InterPro" id="IPR047415">
    <property type="entry name" value="Pcf11_CID"/>
</dbReference>
<dbReference type="InterPro" id="IPR006569">
    <property type="entry name" value="CID_dom"/>
</dbReference>
<dbReference type="Pfam" id="PF11526">
    <property type="entry name" value="Pfc11_Clp1_ID"/>
    <property type="match status" value="1"/>
</dbReference>
<evidence type="ECO:0000256" key="15">
    <source>
        <dbReference type="SAM" id="MobiDB-lite"/>
    </source>
</evidence>
<organism evidence="17 18">
    <name type="scientific">Xiphophorus maculatus</name>
    <name type="common">Southern platyfish</name>
    <name type="synonym">Platypoecilus maculatus</name>
    <dbReference type="NCBI Taxonomy" id="8083"/>
    <lineage>
        <taxon>Eukaryota</taxon>
        <taxon>Metazoa</taxon>
        <taxon>Chordata</taxon>
        <taxon>Craniata</taxon>
        <taxon>Vertebrata</taxon>
        <taxon>Euteleostomi</taxon>
        <taxon>Actinopterygii</taxon>
        <taxon>Neopterygii</taxon>
        <taxon>Teleostei</taxon>
        <taxon>Neoteleostei</taxon>
        <taxon>Acanthomorphata</taxon>
        <taxon>Ovalentaria</taxon>
        <taxon>Atherinomorphae</taxon>
        <taxon>Cyprinodontiformes</taxon>
        <taxon>Poeciliidae</taxon>
        <taxon>Poeciliinae</taxon>
        <taxon>Xiphophorus</taxon>
    </lineage>
</organism>
<feature type="compositionally biased region" description="Basic and acidic residues" evidence="15">
    <location>
        <begin position="896"/>
        <end position="908"/>
    </location>
</feature>
<evidence type="ECO:0000256" key="10">
    <source>
        <dbReference type="ARBA" id="ARBA00057101"/>
    </source>
</evidence>
<evidence type="ECO:0000256" key="11">
    <source>
        <dbReference type="ARBA" id="ARBA00063659"/>
    </source>
</evidence>
<name>M3ZXF1_XIPMA</name>
<feature type="region of interest" description="Disordered" evidence="15">
    <location>
        <begin position="1230"/>
        <end position="1269"/>
    </location>
</feature>
<dbReference type="SUPFAM" id="SSF48464">
    <property type="entry name" value="ENTH/VHS domain"/>
    <property type="match status" value="1"/>
</dbReference>
<dbReference type="Proteomes" id="UP000002852">
    <property type="component" value="Unassembled WGS sequence"/>
</dbReference>
<evidence type="ECO:0000256" key="5">
    <source>
        <dbReference type="ARBA" id="ARBA00022664"/>
    </source>
</evidence>
<comment type="function">
    <text evidence="10">Component of pre-mRNA cleavage complex II, which promotes transcription termination by RNA polymerase II.</text>
</comment>
<dbReference type="Gene3D" id="1.25.40.90">
    <property type="match status" value="1"/>
</dbReference>
<feature type="compositionally biased region" description="Low complexity" evidence="15">
    <location>
        <begin position="742"/>
        <end position="751"/>
    </location>
</feature>
<feature type="compositionally biased region" description="Basic and acidic residues" evidence="15">
    <location>
        <begin position="937"/>
        <end position="946"/>
    </location>
</feature>